<feature type="transmembrane region" description="Helical" evidence="6">
    <location>
        <begin position="12"/>
        <end position="33"/>
    </location>
</feature>
<dbReference type="Pfam" id="PF02656">
    <property type="entry name" value="DUF202"/>
    <property type="match status" value="1"/>
</dbReference>
<dbReference type="InterPro" id="IPR003807">
    <property type="entry name" value="DUF202"/>
</dbReference>
<keyword evidence="5 6" id="KW-0472">Membrane</keyword>
<protein>
    <submittedName>
        <fullName evidence="8">YidH family protein</fullName>
    </submittedName>
</protein>
<evidence type="ECO:0000256" key="5">
    <source>
        <dbReference type="ARBA" id="ARBA00023136"/>
    </source>
</evidence>
<dbReference type="InterPro" id="IPR052053">
    <property type="entry name" value="IM_YidH-like"/>
</dbReference>
<feature type="domain" description="DUF202" evidence="7">
    <location>
        <begin position="3"/>
        <end position="72"/>
    </location>
</feature>
<keyword evidence="9" id="KW-1185">Reference proteome</keyword>
<evidence type="ECO:0000256" key="1">
    <source>
        <dbReference type="ARBA" id="ARBA00004651"/>
    </source>
</evidence>
<comment type="subcellular location">
    <subcellularLocation>
        <location evidence="1">Cell membrane</location>
        <topology evidence="1">Multi-pass membrane protein</topology>
    </subcellularLocation>
</comment>
<evidence type="ECO:0000313" key="8">
    <source>
        <dbReference type="EMBL" id="MFC7060280.1"/>
    </source>
</evidence>
<feature type="transmembrane region" description="Helical" evidence="6">
    <location>
        <begin position="45"/>
        <end position="69"/>
    </location>
</feature>
<feature type="transmembrane region" description="Helical" evidence="6">
    <location>
        <begin position="89"/>
        <end position="108"/>
    </location>
</feature>
<keyword evidence="2" id="KW-1003">Cell membrane</keyword>
<keyword evidence="4 6" id="KW-1133">Transmembrane helix</keyword>
<evidence type="ECO:0000256" key="4">
    <source>
        <dbReference type="ARBA" id="ARBA00022989"/>
    </source>
</evidence>
<reference evidence="9" key="1">
    <citation type="journal article" date="2019" name="Int. J. Syst. Evol. Microbiol.">
        <title>The Global Catalogue of Microorganisms (GCM) 10K type strain sequencing project: providing services to taxonomists for standard genome sequencing and annotation.</title>
        <authorList>
            <consortium name="The Broad Institute Genomics Platform"/>
            <consortium name="The Broad Institute Genome Sequencing Center for Infectious Disease"/>
            <person name="Wu L."/>
            <person name="Ma J."/>
        </authorList>
    </citation>
    <scope>NUCLEOTIDE SEQUENCE [LARGE SCALE GENOMIC DNA]</scope>
    <source>
        <strain evidence="9">CGMCC 4.1621</strain>
    </source>
</reference>
<organism evidence="8 9">
    <name type="scientific">Halobacillus seohaensis</name>
    <dbReference type="NCBI Taxonomy" id="447421"/>
    <lineage>
        <taxon>Bacteria</taxon>
        <taxon>Bacillati</taxon>
        <taxon>Bacillota</taxon>
        <taxon>Bacilli</taxon>
        <taxon>Bacillales</taxon>
        <taxon>Bacillaceae</taxon>
        <taxon>Halobacillus</taxon>
    </lineage>
</organism>
<comment type="caution">
    <text evidence="8">The sequence shown here is derived from an EMBL/GenBank/DDBJ whole genome shotgun (WGS) entry which is preliminary data.</text>
</comment>
<accession>A0ABW2ED79</accession>
<name>A0ABW2ED79_9BACI</name>
<evidence type="ECO:0000313" key="9">
    <source>
        <dbReference type="Proteomes" id="UP001596410"/>
    </source>
</evidence>
<proteinExistence type="predicted"/>
<dbReference type="PANTHER" id="PTHR34187">
    <property type="entry name" value="FGR18P"/>
    <property type="match status" value="1"/>
</dbReference>
<evidence type="ECO:0000259" key="7">
    <source>
        <dbReference type="Pfam" id="PF02656"/>
    </source>
</evidence>
<evidence type="ECO:0000256" key="3">
    <source>
        <dbReference type="ARBA" id="ARBA00022692"/>
    </source>
</evidence>
<dbReference type="EMBL" id="JBHSZV010000001">
    <property type="protein sequence ID" value="MFC7060280.1"/>
    <property type="molecule type" value="Genomic_DNA"/>
</dbReference>
<dbReference type="Proteomes" id="UP001596410">
    <property type="component" value="Unassembled WGS sequence"/>
</dbReference>
<evidence type="ECO:0000256" key="6">
    <source>
        <dbReference type="SAM" id="Phobius"/>
    </source>
</evidence>
<dbReference type="RefSeq" id="WP_204712009.1">
    <property type="nucleotide sequence ID" value="NZ_JBHSZV010000001.1"/>
</dbReference>
<dbReference type="PANTHER" id="PTHR34187:SF2">
    <property type="entry name" value="DUF202 DOMAIN-CONTAINING PROTEIN"/>
    <property type="match status" value="1"/>
</dbReference>
<keyword evidence="3 6" id="KW-0812">Transmembrane</keyword>
<sequence>MQQHMADERTFLAWIRTAIAIMGVGFLVTNLHFTVNTGLTGLGDFLANIIGIASVVLGVTTIIMVMFAYLKKTEAINNQSFRTPKYTTIFLGIFVIIIAVVFGVYFSIL</sequence>
<gene>
    <name evidence="8" type="ORF">ACFQIC_00145</name>
</gene>
<evidence type="ECO:0000256" key="2">
    <source>
        <dbReference type="ARBA" id="ARBA00022475"/>
    </source>
</evidence>